<gene>
    <name evidence="4" type="ORF">BDN70DRAFT_938436</name>
</gene>
<dbReference type="Pfam" id="PF07714">
    <property type="entry name" value="PK_Tyr_Ser-Thr"/>
    <property type="match status" value="1"/>
</dbReference>
<dbReference type="InterPro" id="IPR000719">
    <property type="entry name" value="Prot_kinase_dom"/>
</dbReference>
<dbReference type="InterPro" id="IPR011009">
    <property type="entry name" value="Kinase-like_dom_sf"/>
</dbReference>
<comment type="caution">
    <text evidence="4">The sequence shown here is derived from an EMBL/GenBank/DDBJ whole genome shotgun (WGS) entry which is preliminary data.</text>
</comment>
<protein>
    <submittedName>
        <fullName evidence="4">Kinase-like protein</fullName>
    </submittedName>
</protein>
<evidence type="ECO:0000259" key="3">
    <source>
        <dbReference type="PROSITE" id="PS50011"/>
    </source>
</evidence>
<dbReference type="InterPro" id="IPR001245">
    <property type="entry name" value="Ser-Thr/Tyr_kinase_cat_dom"/>
</dbReference>
<organism evidence="4 5">
    <name type="scientific">Pholiota conissans</name>
    <dbReference type="NCBI Taxonomy" id="109636"/>
    <lineage>
        <taxon>Eukaryota</taxon>
        <taxon>Fungi</taxon>
        <taxon>Dikarya</taxon>
        <taxon>Basidiomycota</taxon>
        <taxon>Agaricomycotina</taxon>
        <taxon>Agaricomycetes</taxon>
        <taxon>Agaricomycetidae</taxon>
        <taxon>Agaricales</taxon>
        <taxon>Agaricineae</taxon>
        <taxon>Strophariaceae</taxon>
        <taxon>Pholiota</taxon>
    </lineage>
</organism>
<dbReference type="SUPFAM" id="SSF56112">
    <property type="entry name" value="Protein kinase-like (PK-like)"/>
    <property type="match status" value="1"/>
</dbReference>
<dbReference type="Gene3D" id="1.10.510.10">
    <property type="entry name" value="Transferase(Phosphotransferase) domain 1"/>
    <property type="match status" value="1"/>
</dbReference>
<dbReference type="PROSITE" id="PS50011">
    <property type="entry name" value="PROTEIN_KINASE_DOM"/>
    <property type="match status" value="1"/>
</dbReference>
<reference evidence="4" key="1">
    <citation type="submission" date="2020-11" db="EMBL/GenBank/DDBJ databases">
        <authorList>
            <consortium name="DOE Joint Genome Institute"/>
            <person name="Ahrendt S."/>
            <person name="Riley R."/>
            <person name="Andreopoulos W."/>
            <person name="Labutti K."/>
            <person name="Pangilinan J."/>
            <person name="Ruiz-Duenas F.J."/>
            <person name="Barrasa J.M."/>
            <person name="Sanchez-Garcia M."/>
            <person name="Camarero S."/>
            <person name="Miyauchi S."/>
            <person name="Serrano A."/>
            <person name="Linde D."/>
            <person name="Babiker R."/>
            <person name="Drula E."/>
            <person name="Ayuso-Fernandez I."/>
            <person name="Pacheco R."/>
            <person name="Padilla G."/>
            <person name="Ferreira P."/>
            <person name="Barriuso J."/>
            <person name="Kellner H."/>
            <person name="Castanera R."/>
            <person name="Alfaro M."/>
            <person name="Ramirez L."/>
            <person name="Pisabarro A.G."/>
            <person name="Kuo A."/>
            <person name="Tritt A."/>
            <person name="Lipzen A."/>
            <person name="He G."/>
            <person name="Yan M."/>
            <person name="Ng V."/>
            <person name="Cullen D."/>
            <person name="Martin F."/>
            <person name="Rosso M.-N."/>
            <person name="Henrissat B."/>
            <person name="Hibbett D."/>
            <person name="Martinez A.T."/>
            <person name="Grigoriev I.V."/>
        </authorList>
    </citation>
    <scope>NUCLEOTIDE SEQUENCE</scope>
    <source>
        <strain evidence="4">CIRM-BRFM 674</strain>
    </source>
</reference>
<dbReference type="PROSITE" id="PS00107">
    <property type="entry name" value="PROTEIN_KINASE_ATP"/>
    <property type="match status" value="1"/>
</dbReference>
<keyword evidence="5" id="KW-1185">Reference proteome</keyword>
<dbReference type="EMBL" id="MU155579">
    <property type="protein sequence ID" value="KAF9472096.1"/>
    <property type="molecule type" value="Genomic_DNA"/>
</dbReference>
<name>A0A9P5YQH1_9AGAR</name>
<dbReference type="GO" id="GO:0004674">
    <property type="term" value="F:protein serine/threonine kinase activity"/>
    <property type="evidence" value="ECO:0007669"/>
    <property type="project" value="TreeGrafter"/>
</dbReference>
<sequence>MTSTGPLFEIRSSSQNSTENPFSDATLNDLTGKVTKDDEDAIGGGVYADVFKGRWAAENKEKLVAIKVIRPHVHRGNEIEKLNKRLRKEIRIWAKLTHENIVSLYGISSGFGKYPAMISQWMSQKQLDGYLVQKGDLNLDDRLKICHAIIGGLSYLHSNMGNVLMDGDVAHLTDFGLSNVIADLQGPSFLTSKAGGTARWTAPEILQTQADENGKEIPPELTMACDVYSFGSLAFYVITQALPYEHIRNPNNVIAEIVLKLRTGHDTFPPRPAQSLLTDECWEILLKCWVLNPTDRPGIRDVGELLQSVHA</sequence>
<accession>A0A9P5YQH1</accession>
<feature type="domain" description="Protein kinase" evidence="3">
    <location>
        <begin position="36"/>
        <end position="311"/>
    </location>
</feature>
<keyword evidence="1" id="KW-0547">Nucleotide-binding</keyword>
<keyword evidence="1" id="KW-0067">ATP-binding</keyword>
<dbReference type="Proteomes" id="UP000807469">
    <property type="component" value="Unassembled WGS sequence"/>
</dbReference>
<evidence type="ECO:0000313" key="5">
    <source>
        <dbReference type="Proteomes" id="UP000807469"/>
    </source>
</evidence>
<evidence type="ECO:0000313" key="4">
    <source>
        <dbReference type="EMBL" id="KAF9472096.1"/>
    </source>
</evidence>
<dbReference type="PANTHER" id="PTHR44329">
    <property type="entry name" value="SERINE/THREONINE-PROTEIN KINASE TNNI3K-RELATED"/>
    <property type="match status" value="1"/>
</dbReference>
<proteinExistence type="predicted"/>
<dbReference type="GO" id="GO:0005524">
    <property type="term" value="F:ATP binding"/>
    <property type="evidence" value="ECO:0007669"/>
    <property type="project" value="UniProtKB-UniRule"/>
</dbReference>
<dbReference type="InterPro" id="IPR017441">
    <property type="entry name" value="Protein_kinase_ATP_BS"/>
</dbReference>
<dbReference type="AlphaFoldDB" id="A0A9P5YQH1"/>
<feature type="region of interest" description="Disordered" evidence="2">
    <location>
        <begin position="1"/>
        <end position="25"/>
    </location>
</feature>
<evidence type="ECO:0000256" key="2">
    <source>
        <dbReference type="SAM" id="MobiDB-lite"/>
    </source>
</evidence>
<keyword evidence="4" id="KW-0808">Transferase</keyword>
<keyword evidence="4" id="KW-0418">Kinase</keyword>
<dbReference type="OrthoDB" id="346907at2759"/>
<feature type="binding site" evidence="1">
    <location>
        <position position="67"/>
    </location>
    <ligand>
        <name>ATP</name>
        <dbReference type="ChEBI" id="CHEBI:30616"/>
    </ligand>
</feature>
<evidence type="ECO:0000256" key="1">
    <source>
        <dbReference type="PROSITE-ProRule" id="PRU10141"/>
    </source>
</evidence>
<dbReference type="InterPro" id="IPR051681">
    <property type="entry name" value="Ser/Thr_Kinases-Pseudokinases"/>
</dbReference>